<dbReference type="AlphaFoldDB" id="I0IRG5"/>
<gene>
    <name evidence="2" type="ordered locus">LFE_2191</name>
</gene>
<evidence type="ECO:0000313" key="3">
    <source>
        <dbReference type="Proteomes" id="UP000007382"/>
    </source>
</evidence>
<dbReference type="Proteomes" id="UP000007382">
    <property type="component" value="Chromosome"/>
</dbReference>
<dbReference type="RefSeq" id="WP_014450347.1">
    <property type="nucleotide sequence ID" value="NC_017094.1"/>
</dbReference>
<keyword evidence="1" id="KW-0472">Membrane</keyword>
<feature type="transmembrane region" description="Helical" evidence="1">
    <location>
        <begin position="6"/>
        <end position="25"/>
    </location>
</feature>
<keyword evidence="1" id="KW-0812">Transmembrane</keyword>
<dbReference type="OrthoDB" id="9814371at2"/>
<sequence>MSGPVRWTFIGLAVFCLACFVYLGGDLISNNTNLWNPPGVMKRLSVYFSLNRAWTGQGYPLPELMDRNYEGDVIVLDQNIMRAIKHFRGWTIETLTVSGTGGTYRIKVPSTFWRKKETMTLTKTPISEGVRLSMSGKADGSLPDLGATRNSILRFYHALDNEIALHPLVAFHEESPSR</sequence>
<name>I0IRG5_LEPFC</name>
<dbReference type="HOGENOM" id="CLU_1584460_0_0_0"/>
<protein>
    <submittedName>
        <fullName evidence="2">Uncharacterized protein</fullName>
    </submittedName>
</protein>
<evidence type="ECO:0000313" key="2">
    <source>
        <dbReference type="EMBL" id="BAM07864.1"/>
    </source>
</evidence>
<dbReference type="PATRIC" id="fig|1162668.3.peg.2592"/>
<accession>I0IRG5</accession>
<keyword evidence="3" id="KW-1185">Reference proteome</keyword>
<reference evidence="2 3" key="1">
    <citation type="journal article" date="2012" name="J. Bacteriol.">
        <title>Complete Genome Sequence of Leptospirillum ferrooxidans Strain C2-3, Isolated from a Fresh Volcanic Ash Deposit on the Island of Miyake, Japan.</title>
        <authorList>
            <person name="Fujimura R."/>
            <person name="Sato Y."/>
            <person name="Nishizawa T."/>
            <person name="Oshima K."/>
            <person name="Kim S.-W."/>
            <person name="Hattori M."/>
            <person name="Kamijo T."/>
            <person name="Ohta H."/>
        </authorList>
    </citation>
    <scope>NUCLEOTIDE SEQUENCE [LARGE SCALE GENOMIC DNA]</scope>
    <source>
        <strain evidence="2 3">C2-3</strain>
    </source>
</reference>
<proteinExistence type="predicted"/>
<dbReference type="KEGG" id="lfc:LFE_2191"/>
<dbReference type="STRING" id="1162668.LFE_2191"/>
<keyword evidence="1" id="KW-1133">Transmembrane helix</keyword>
<dbReference type="EMBL" id="AP012342">
    <property type="protein sequence ID" value="BAM07864.1"/>
    <property type="molecule type" value="Genomic_DNA"/>
</dbReference>
<evidence type="ECO:0000256" key="1">
    <source>
        <dbReference type="SAM" id="Phobius"/>
    </source>
</evidence>
<organism evidence="2 3">
    <name type="scientific">Leptospirillum ferrooxidans (strain C2-3)</name>
    <dbReference type="NCBI Taxonomy" id="1162668"/>
    <lineage>
        <taxon>Bacteria</taxon>
        <taxon>Pseudomonadati</taxon>
        <taxon>Nitrospirota</taxon>
        <taxon>Nitrospiria</taxon>
        <taxon>Nitrospirales</taxon>
        <taxon>Nitrospiraceae</taxon>
        <taxon>Leptospirillum</taxon>
    </lineage>
</organism>
<reference evidence="3" key="2">
    <citation type="submission" date="2012-03" db="EMBL/GenBank/DDBJ databases">
        <title>The complete genome sequence of the pioneer microbe on fresh volcanic deposit, Leptospirillum ferrooxidans strain C2-3.</title>
        <authorList>
            <person name="Fujimura R."/>
            <person name="Sato Y."/>
            <person name="Nishizawa T."/>
            <person name="Nanba K."/>
            <person name="Oshima K."/>
            <person name="Hattori M."/>
            <person name="Kamijo T."/>
            <person name="Ohta H."/>
        </authorList>
    </citation>
    <scope>NUCLEOTIDE SEQUENCE [LARGE SCALE GENOMIC DNA]</scope>
    <source>
        <strain evidence="3">C2-3</strain>
    </source>
</reference>